<dbReference type="Proteomes" id="UP000010798">
    <property type="component" value="Chromosome"/>
</dbReference>
<evidence type="ECO:0000313" key="1">
    <source>
        <dbReference type="EMBL" id="AGA26945.1"/>
    </source>
</evidence>
<evidence type="ECO:0000313" key="2">
    <source>
        <dbReference type="Proteomes" id="UP000010798"/>
    </source>
</evidence>
<reference evidence="1 2" key="1">
    <citation type="submission" date="2012-02" db="EMBL/GenBank/DDBJ databases">
        <title>Complete sequence of chromosome of Singulisphaera acidiphila DSM 18658.</title>
        <authorList>
            <consortium name="US DOE Joint Genome Institute (JGI-PGF)"/>
            <person name="Lucas S."/>
            <person name="Copeland A."/>
            <person name="Lapidus A."/>
            <person name="Glavina del Rio T."/>
            <person name="Dalin E."/>
            <person name="Tice H."/>
            <person name="Bruce D."/>
            <person name="Goodwin L."/>
            <person name="Pitluck S."/>
            <person name="Peters L."/>
            <person name="Ovchinnikova G."/>
            <person name="Chertkov O."/>
            <person name="Kyrpides N."/>
            <person name="Mavromatis K."/>
            <person name="Ivanova N."/>
            <person name="Brettin T."/>
            <person name="Detter J.C."/>
            <person name="Han C."/>
            <person name="Larimer F."/>
            <person name="Land M."/>
            <person name="Hauser L."/>
            <person name="Markowitz V."/>
            <person name="Cheng J.-F."/>
            <person name="Hugenholtz P."/>
            <person name="Woyke T."/>
            <person name="Wu D."/>
            <person name="Tindall B."/>
            <person name="Pomrenke H."/>
            <person name="Brambilla E."/>
            <person name="Klenk H.-P."/>
            <person name="Eisen J.A."/>
        </authorList>
    </citation>
    <scope>NUCLEOTIDE SEQUENCE [LARGE SCALE GENOMIC DNA]</scope>
    <source>
        <strain evidence="2">ATCC BAA-1392 / DSM 18658 / VKM B-2454 / MOB10</strain>
    </source>
</reference>
<dbReference type="KEGG" id="saci:Sinac_2643"/>
<name>L0DDL3_SINAD</name>
<dbReference type="HOGENOM" id="CLU_2883491_0_0_0"/>
<sequence>MGQAAIGVAASDLETRLPSFYKGGWVSDYLSRPEALSRWIARARTLGDCVIKGQNSAPALKLN</sequence>
<keyword evidence="2" id="KW-1185">Reference proteome</keyword>
<dbReference type="EMBL" id="CP003364">
    <property type="protein sequence ID" value="AGA26945.1"/>
    <property type="molecule type" value="Genomic_DNA"/>
</dbReference>
<accession>L0DDL3</accession>
<dbReference type="AlphaFoldDB" id="L0DDL3"/>
<gene>
    <name evidence="1" type="ordered locus">Sinac_2643</name>
</gene>
<organism evidence="1 2">
    <name type="scientific">Singulisphaera acidiphila (strain ATCC BAA-1392 / DSM 18658 / VKM B-2454 / MOB10)</name>
    <dbReference type="NCBI Taxonomy" id="886293"/>
    <lineage>
        <taxon>Bacteria</taxon>
        <taxon>Pseudomonadati</taxon>
        <taxon>Planctomycetota</taxon>
        <taxon>Planctomycetia</taxon>
        <taxon>Isosphaerales</taxon>
        <taxon>Isosphaeraceae</taxon>
        <taxon>Singulisphaera</taxon>
    </lineage>
</organism>
<protein>
    <submittedName>
        <fullName evidence="1">Uncharacterized protein</fullName>
    </submittedName>
</protein>
<proteinExistence type="predicted"/>